<dbReference type="Proteomes" id="UP000282892">
    <property type="component" value="Chromosome"/>
</dbReference>
<reference evidence="6 7" key="1">
    <citation type="submission" date="2017-07" db="EMBL/GenBank/DDBJ databases">
        <title>The complete genome sequence of Bacillus mesonae strain H20-5, an efficient strain improving plant abiotic stress resistance.</title>
        <authorList>
            <person name="Kim S.Y."/>
            <person name="Song H."/>
            <person name="Sang M.K."/>
            <person name="Weon H.-Y."/>
            <person name="Song J."/>
        </authorList>
    </citation>
    <scope>NUCLEOTIDE SEQUENCE [LARGE SCALE GENOMIC DNA]</scope>
    <source>
        <strain evidence="6 7">H20-5</strain>
    </source>
</reference>
<dbReference type="OrthoDB" id="9811997at2"/>
<evidence type="ECO:0000313" key="7">
    <source>
        <dbReference type="Proteomes" id="UP000282892"/>
    </source>
</evidence>
<dbReference type="InterPro" id="IPR003615">
    <property type="entry name" value="HNH_nuc"/>
</dbReference>
<feature type="domain" description="HNH nuclease" evidence="5">
    <location>
        <begin position="63"/>
        <end position="121"/>
    </location>
</feature>
<dbReference type="GO" id="GO:0008270">
    <property type="term" value="F:zinc ion binding"/>
    <property type="evidence" value="ECO:0007669"/>
    <property type="project" value="InterPro"/>
</dbReference>
<dbReference type="GO" id="GO:0003676">
    <property type="term" value="F:nucleic acid binding"/>
    <property type="evidence" value="ECO:0007669"/>
    <property type="project" value="InterPro"/>
</dbReference>
<evidence type="ECO:0000256" key="4">
    <source>
        <dbReference type="ARBA" id="ARBA00040194"/>
    </source>
</evidence>
<keyword evidence="2" id="KW-0378">Hydrolase</keyword>
<keyword evidence="1" id="KW-0540">Nuclease</keyword>
<name>A0A3Q9QPF5_9BACI</name>
<accession>A0A3Q9QPF5</accession>
<dbReference type="InterPro" id="IPR002711">
    <property type="entry name" value="HNH"/>
</dbReference>
<sequence length="145" mass="17184">MKFVKEHNMNNTTQKKICSNCGKVIPYTATCECKKKANRLRNAEKDKRKPEEKKFFNSTRWKKLRKRIMDRDGGYCQRCLIKYNIITTSSLEAHHIKPRNKYPELRWNVDNLVTLCKSCNTSIGTKEELDFPFEMPNDDERGYVL</sequence>
<evidence type="ECO:0000256" key="2">
    <source>
        <dbReference type="ARBA" id="ARBA00022801"/>
    </source>
</evidence>
<evidence type="ECO:0000256" key="1">
    <source>
        <dbReference type="ARBA" id="ARBA00022722"/>
    </source>
</evidence>
<dbReference type="EMBL" id="CP022572">
    <property type="protein sequence ID" value="AZU60101.1"/>
    <property type="molecule type" value="Genomic_DNA"/>
</dbReference>
<gene>
    <name evidence="6" type="ORF">CHR53_01810</name>
</gene>
<dbReference type="GO" id="GO:0016787">
    <property type="term" value="F:hydrolase activity"/>
    <property type="evidence" value="ECO:0007669"/>
    <property type="project" value="UniProtKB-KW"/>
</dbReference>
<dbReference type="SMART" id="SM00507">
    <property type="entry name" value="HNHc"/>
    <property type="match status" value="1"/>
</dbReference>
<dbReference type="GO" id="GO:0005829">
    <property type="term" value="C:cytosol"/>
    <property type="evidence" value="ECO:0007669"/>
    <property type="project" value="TreeGrafter"/>
</dbReference>
<comment type="similarity">
    <text evidence="3">Belongs to the HNH nuclease family.</text>
</comment>
<organism evidence="6 7">
    <name type="scientific">Neobacillus mesonae</name>
    <dbReference type="NCBI Taxonomy" id="1193713"/>
    <lineage>
        <taxon>Bacteria</taxon>
        <taxon>Bacillati</taxon>
        <taxon>Bacillota</taxon>
        <taxon>Bacilli</taxon>
        <taxon>Bacillales</taxon>
        <taxon>Bacillaceae</taxon>
        <taxon>Neobacillus</taxon>
    </lineage>
</organism>
<proteinExistence type="inferred from homology"/>
<dbReference type="PANTHER" id="PTHR41286:SF1">
    <property type="entry name" value="HNH NUCLEASE YAJD-RELATED"/>
    <property type="match status" value="1"/>
</dbReference>
<dbReference type="AlphaFoldDB" id="A0A3Q9QPF5"/>
<dbReference type="GO" id="GO:0004519">
    <property type="term" value="F:endonuclease activity"/>
    <property type="evidence" value="ECO:0007669"/>
    <property type="project" value="InterPro"/>
</dbReference>
<keyword evidence="7" id="KW-1185">Reference proteome</keyword>
<protein>
    <recommendedName>
        <fullName evidence="4">Putative HNH nuclease YajD</fullName>
    </recommendedName>
</protein>
<evidence type="ECO:0000259" key="5">
    <source>
        <dbReference type="SMART" id="SM00507"/>
    </source>
</evidence>
<evidence type="ECO:0000313" key="6">
    <source>
        <dbReference type="EMBL" id="AZU60101.1"/>
    </source>
</evidence>
<dbReference type="Pfam" id="PF01844">
    <property type="entry name" value="HNH"/>
    <property type="match status" value="1"/>
</dbReference>
<dbReference type="KEGG" id="nmk:CHR53_01810"/>
<dbReference type="Gene3D" id="1.10.30.50">
    <property type="match status" value="1"/>
</dbReference>
<dbReference type="PANTHER" id="PTHR41286">
    <property type="entry name" value="HNH NUCLEASE YAJD-RELATED"/>
    <property type="match status" value="1"/>
</dbReference>
<evidence type="ECO:0000256" key="3">
    <source>
        <dbReference type="ARBA" id="ARBA00038412"/>
    </source>
</evidence>
<dbReference type="CDD" id="cd00085">
    <property type="entry name" value="HNHc"/>
    <property type="match status" value="1"/>
</dbReference>